<protein>
    <submittedName>
        <fullName evidence="1">Uncharacterized protein</fullName>
    </submittedName>
</protein>
<evidence type="ECO:0000313" key="1">
    <source>
        <dbReference type="EMBL" id="KAG7088745.1"/>
    </source>
</evidence>
<evidence type="ECO:0000313" key="2">
    <source>
        <dbReference type="Proteomes" id="UP001049176"/>
    </source>
</evidence>
<dbReference type="KEGG" id="more:E1B28_012713"/>
<name>A0A9P7UP85_9AGAR</name>
<organism evidence="1 2">
    <name type="scientific">Marasmius oreades</name>
    <name type="common">fairy-ring Marasmius</name>
    <dbReference type="NCBI Taxonomy" id="181124"/>
    <lineage>
        <taxon>Eukaryota</taxon>
        <taxon>Fungi</taxon>
        <taxon>Dikarya</taxon>
        <taxon>Basidiomycota</taxon>
        <taxon>Agaricomycotina</taxon>
        <taxon>Agaricomycetes</taxon>
        <taxon>Agaricomycetidae</taxon>
        <taxon>Agaricales</taxon>
        <taxon>Marasmiineae</taxon>
        <taxon>Marasmiaceae</taxon>
        <taxon>Marasmius</taxon>
    </lineage>
</organism>
<comment type="caution">
    <text evidence="1">The sequence shown here is derived from an EMBL/GenBank/DDBJ whole genome shotgun (WGS) entry which is preliminary data.</text>
</comment>
<proteinExistence type="predicted"/>
<dbReference type="EMBL" id="CM032188">
    <property type="protein sequence ID" value="KAG7088745.1"/>
    <property type="molecule type" value="Genomic_DNA"/>
</dbReference>
<dbReference type="GeneID" id="66081788"/>
<dbReference type="RefSeq" id="XP_043005216.1">
    <property type="nucleotide sequence ID" value="XM_043157848.1"/>
</dbReference>
<sequence>MLIDSIFRNYYIPPVTFSVPQKKGALTAVKLFMDGLIPFKYQSTGETLWYRDNLSLSGYPTRGVKHLLPEKYRSIFKTKQIVCAEYPQTRGTSSNVFSLECPSPTGESPLHRRRILA</sequence>
<dbReference type="Proteomes" id="UP001049176">
    <property type="component" value="Chromosome 8"/>
</dbReference>
<keyword evidence="2" id="KW-1185">Reference proteome</keyword>
<accession>A0A9P7UP85</accession>
<gene>
    <name evidence="1" type="ORF">E1B28_012713</name>
</gene>
<reference evidence="1" key="1">
    <citation type="journal article" date="2021" name="Genome Biol. Evol.">
        <title>The assembled and annotated genome of the fairy-ring fungus Marasmius oreades.</title>
        <authorList>
            <person name="Hiltunen M."/>
            <person name="Ament-Velasquez S.L."/>
            <person name="Johannesson H."/>
        </authorList>
    </citation>
    <scope>NUCLEOTIDE SEQUENCE</scope>
    <source>
        <strain evidence="1">03SP1</strain>
    </source>
</reference>
<dbReference type="AlphaFoldDB" id="A0A9P7UP85"/>
<dbReference type="OrthoDB" id="5419821at2759"/>